<feature type="region of interest" description="Disordered" evidence="1">
    <location>
        <begin position="332"/>
        <end position="355"/>
    </location>
</feature>
<dbReference type="SUPFAM" id="SSF52047">
    <property type="entry name" value="RNI-like"/>
    <property type="match status" value="1"/>
</dbReference>
<evidence type="ECO:0000259" key="2">
    <source>
        <dbReference type="PROSITE" id="PS50181"/>
    </source>
</evidence>
<reference evidence="3" key="1">
    <citation type="submission" date="2021-02" db="EMBL/GenBank/DDBJ databases">
        <authorList>
            <person name="Nieuwenhuis M."/>
            <person name="Van De Peppel L.J.J."/>
        </authorList>
    </citation>
    <scope>NUCLEOTIDE SEQUENCE</scope>
    <source>
        <strain evidence="3">D49</strain>
    </source>
</reference>
<protein>
    <recommendedName>
        <fullName evidence="2">F-box domain-containing protein</fullName>
    </recommendedName>
</protein>
<dbReference type="Gene3D" id="3.80.10.10">
    <property type="entry name" value="Ribonuclease Inhibitor"/>
    <property type="match status" value="1"/>
</dbReference>
<organism evidence="3 4">
    <name type="scientific">Sphagnurus paluster</name>
    <dbReference type="NCBI Taxonomy" id="117069"/>
    <lineage>
        <taxon>Eukaryota</taxon>
        <taxon>Fungi</taxon>
        <taxon>Dikarya</taxon>
        <taxon>Basidiomycota</taxon>
        <taxon>Agaricomycotina</taxon>
        <taxon>Agaricomycetes</taxon>
        <taxon>Agaricomycetidae</taxon>
        <taxon>Agaricales</taxon>
        <taxon>Tricholomatineae</taxon>
        <taxon>Lyophyllaceae</taxon>
        <taxon>Sphagnurus</taxon>
    </lineage>
</organism>
<comment type="caution">
    <text evidence="3">The sequence shown here is derived from an EMBL/GenBank/DDBJ whole genome shotgun (WGS) entry which is preliminary data.</text>
</comment>
<dbReference type="Proteomes" id="UP000717328">
    <property type="component" value="Unassembled WGS sequence"/>
</dbReference>
<feature type="domain" description="F-box" evidence="2">
    <location>
        <begin position="1"/>
        <end position="48"/>
    </location>
</feature>
<accession>A0A9P7GP85</accession>
<dbReference type="OrthoDB" id="3353982at2759"/>
<evidence type="ECO:0000256" key="1">
    <source>
        <dbReference type="SAM" id="MobiDB-lite"/>
    </source>
</evidence>
<dbReference type="EMBL" id="JABCKI010000087">
    <property type="protein sequence ID" value="KAG5652925.1"/>
    <property type="molecule type" value="Genomic_DNA"/>
</dbReference>
<dbReference type="InterPro" id="IPR001810">
    <property type="entry name" value="F-box_dom"/>
</dbReference>
<dbReference type="AlphaFoldDB" id="A0A9P7GP85"/>
<keyword evidence="4" id="KW-1185">Reference proteome</keyword>
<proteinExistence type="predicted"/>
<gene>
    <name evidence="3" type="ORF">H0H81_003068</name>
</gene>
<sequence length="553" mass="60915">MSLATLPTELYEHILSHVPLQNIRQTILALTRALPLAGISQRHLFESICITVPRQAPRLHRRLRSRRDVDSPDPALWVQHLAIHTWQIDADVLINLVPMLPNLETLDLWIGPTNFAPEHLEQLFKRVKKATYYQFLKGSYFDSTLLAISEWPASPQGLPELSIVQDPFTPDPSDVTSQRFAQPIVFFRLDLNLSLLVHSPGSSASLQSLRIRIPARSVTQPLTVAYLNPQQNVPHTLLPPPAIQFLDLATCAVSEADIETLLLRQRHLRHLILDACPGLLRAGTPQALGEDLDWWSALGRRCALTGLKKARDREKELKAWYEELTRAVVASESGQAGEASVAPQEQKGKVRKGRRGLATATISLRGSSSPPRAAPSASAVSSAAAVAMIKTMRAGGRAQPPVPPKVHIVPPLPTLRTLCLFPTATVHTPAGVGAVDRILSEFASGWNDGVRVMWEKRPRIGASFSREPAKGVPRARFLRFREGREGAWGVQEPGFEGLEDVPEGELGVFFRHEVRALGQGDVPVLCFAGPDEDAERHAEGCGHSIARHIWVYG</sequence>
<reference evidence="3" key="2">
    <citation type="submission" date="2021-10" db="EMBL/GenBank/DDBJ databases">
        <title>Phylogenomics reveals ancestral predisposition of the termite-cultivated fungus Termitomyces towards a domesticated lifestyle.</title>
        <authorList>
            <person name="Auxier B."/>
            <person name="Grum-Grzhimaylo A."/>
            <person name="Cardenas M.E."/>
            <person name="Lodge J.D."/>
            <person name="Laessoe T."/>
            <person name="Pedersen O."/>
            <person name="Smith M.E."/>
            <person name="Kuyper T.W."/>
            <person name="Franco-Molano E.A."/>
            <person name="Baroni T.J."/>
            <person name="Aanen D.K."/>
        </authorList>
    </citation>
    <scope>NUCLEOTIDE SEQUENCE</scope>
    <source>
        <strain evidence="3">D49</strain>
    </source>
</reference>
<name>A0A9P7GP85_9AGAR</name>
<dbReference type="PROSITE" id="PS50181">
    <property type="entry name" value="FBOX"/>
    <property type="match status" value="1"/>
</dbReference>
<evidence type="ECO:0000313" key="3">
    <source>
        <dbReference type="EMBL" id="KAG5652925.1"/>
    </source>
</evidence>
<evidence type="ECO:0000313" key="4">
    <source>
        <dbReference type="Proteomes" id="UP000717328"/>
    </source>
</evidence>
<dbReference type="InterPro" id="IPR032675">
    <property type="entry name" value="LRR_dom_sf"/>
</dbReference>